<accession>A0A1F6V6G7</accession>
<evidence type="ECO:0000313" key="2">
    <source>
        <dbReference type="Proteomes" id="UP000177370"/>
    </source>
</evidence>
<protein>
    <submittedName>
        <fullName evidence="1">Uncharacterized protein</fullName>
    </submittedName>
</protein>
<organism evidence="1 2">
    <name type="scientific">Candidatus Nomurabacteria bacterium RIFCSPHIGHO2_01_FULL_40_24b</name>
    <dbReference type="NCBI Taxonomy" id="1801739"/>
    <lineage>
        <taxon>Bacteria</taxon>
        <taxon>Candidatus Nomuraibacteriota</taxon>
    </lineage>
</organism>
<dbReference type="AlphaFoldDB" id="A0A1F6V6G7"/>
<name>A0A1F6V6G7_9BACT</name>
<proteinExistence type="predicted"/>
<gene>
    <name evidence="1" type="ORF">A2647_04455</name>
</gene>
<dbReference type="EMBL" id="MFTP01000022">
    <property type="protein sequence ID" value="OGI65172.1"/>
    <property type="molecule type" value="Genomic_DNA"/>
</dbReference>
<sequence>MKKANNYLKESENDLEKTLFVSCSDSLDVCARVTFDSCVVDGVQVTFWMEDSEDIDGKLDSIFDVLFKETIKNNYYKLK</sequence>
<reference evidence="1 2" key="1">
    <citation type="journal article" date="2016" name="Nat. Commun.">
        <title>Thousands of microbial genomes shed light on interconnected biogeochemical processes in an aquifer system.</title>
        <authorList>
            <person name="Anantharaman K."/>
            <person name="Brown C.T."/>
            <person name="Hug L.A."/>
            <person name="Sharon I."/>
            <person name="Castelle C.J."/>
            <person name="Probst A.J."/>
            <person name="Thomas B.C."/>
            <person name="Singh A."/>
            <person name="Wilkins M.J."/>
            <person name="Karaoz U."/>
            <person name="Brodie E.L."/>
            <person name="Williams K.H."/>
            <person name="Hubbard S.S."/>
            <person name="Banfield J.F."/>
        </authorList>
    </citation>
    <scope>NUCLEOTIDE SEQUENCE [LARGE SCALE GENOMIC DNA]</scope>
</reference>
<evidence type="ECO:0000313" key="1">
    <source>
        <dbReference type="EMBL" id="OGI65172.1"/>
    </source>
</evidence>
<comment type="caution">
    <text evidence="1">The sequence shown here is derived from an EMBL/GenBank/DDBJ whole genome shotgun (WGS) entry which is preliminary data.</text>
</comment>
<dbReference type="Proteomes" id="UP000177370">
    <property type="component" value="Unassembled WGS sequence"/>
</dbReference>